<gene>
    <name evidence="3" type="ORF">HHI36_017329</name>
</gene>
<reference evidence="3 4" key="1">
    <citation type="journal article" date="2021" name="BMC Biol.">
        <title>Horizontally acquired antibacterial genes associated with adaptive radiation of ladybird beetles.</title>
        <authorList>
            <person name="Li H.S."/>
            <person name="Tang X.F."/>
            <person name="Huang Y.H."/>
            <person name="Xu Z.Y."/>
            <person name="Chen M.L."/>
            <person name="Du X.Y."/>
            <person name="Qiu B.Y."/>
            <person name="Chen P.T."/>
            <person name="Zhang W."/>
            <person name="Slipinski A."/>
            <person name="Escalona H.E."/>
            <person name="Waterhouse R.M."/>
            <person name="Zwick A."/>
            <person name="Pang H."/>
        </authorList>
    </citation>
    <scope>NUCLEOTIDE SEQUENCE [LARGE SCALE GENOMIC DNA]</scope>
    <source>
        <strain evidence="3">SYSU2018</strain>
    </source>
</reference>
<proteinExistence type="predicted"/>
<keyword evidence="4" id="KW-1185">Reference proteome</keyword>
<dbReference type="PANTHER" id="PTHR48081:SF33">
    <property type="entry name" value="KYNURENINE FORMAMIDASE"/>
    <property type="match status" value="1"/>
</dbReference>
<dbReference type="GO" id="GO:0016787">
    <property type="term" value="F:hydrolase activity"/>
    <property type="evidence" value="ECO:0007669"/>
    <property type="project" value="UniProtKB-KW"/>
</dbReference>
<dbReference type="Gene3D" id="3.40.50.1820">
    <property type="entry name" value="alpha/beta hydrolase"/>
    <property type="match status" value="1"/>
</dbReference>
<dbReference type="InterPro" id="IPR013094">
    <property type="entry name" value="AB_hydrolase_3"/>
</dbReference>
<dbReference type="PANTHER" id="PTHR48081">
    <property type="entry name" value="AB HYDROLASE SUPERFAMILY PROTEIN C4A8.06C"/>
    <property type="match status" value="1"/>
</dbReference>
<organism evidence="3 4">
    <name type="scientific">Cryptolaemus montrouzieri</name>
    <dbReference type="NCBI Taxonomy" id="559131"/>
    <lineage>
        <taxon>Eukaryota</taxon>
        <taxon>Metazoa</taxon>
        <taxon>Ecdysozoa</taxon>
        <taxon>Arthropoda</taxon>
        <taxon>Hexapoda</taxon>
        <taxon>Insecta</taxon>
        <taxon>Pterygota</taxon>
        <taxon>Neoptera</taxon>
        <taxon>Endopterygota</taxon>
        <taxon>Coleoptera</taxon>
        <taxon>Polyphaga</taxon>
        <taxon>Cucujiformia</taxon>
        <taxon>Coccinelloidea</taxon>
        <taxon>Coccinellidae</taxon>
        <taxon>Scymninae</taxon>
        <taxon>Scymnini</taxon>
        <taxon>Cryptolaemus</taxon>
    </lineage>
</organism>
<evidence type="ECO:0000313" key="3">
    <source>
        <dbReference type="EMBL" id="KAL3279824.1"/>
    </source>
</evidence>
<accession>A0ABD2NMM1</accession>
<dbReference type="InterPro" id="IPR029058">
    <property type="entry name" value="AB_hydrolase_fold"/>
</dbReference>
<keyword evidence="1" id="KW-0378">Hydrolase</keyword>
<dbReference type="SUPFAM" id="SSF53474">
    <property type="entry name" value="alpha/beta-Hydrolases"/>
    <property type="match status" value="1"/>
</dbReference>
<comment type="caution">
    <text evidence="3">The sequence shown here is derived from an EMBL/GenBank/DDBJ whole genome shotgun (WGS) entry which is preliminary data.</text>
</comment>
<name>A0ABD2NMM1_9CUCU</name>
<sequence>MEFTHFISDSPIIFFIHGGYWQEEIIGRNNSSFVSEVFYKKGIKSFIIGYELCPTVQLDDIIQQTEKALRVCLEYAKNKKSSGIYLMGHSAGAHLVVHFFSRFREIVGDEDVQLFKAAFLIGGVYDLSPLLLTSYNKALKLTTDSAKKFSPMEQVITKSDVEFFVIVGENDSPAFISQSEEFDKKLKLQDVTSKLVILKNIDHFNIVEKLTEEEFPLTELILKIVMKNE</sequence>
<evidence type="ECO:0000256" key="1">
    <source>
        <dbReference type="ARBA" id="ARBA00022801"/>
    </source>
</evidence>
<dbReference type="AlphaFoldDB" id="A0ABD2NMM1"/>
<dbReference type="Pfam" id="PF07859">
    <property type="entry name" value="Abhydrolase_3"/>
    <property type="match status" value="1"/>
</dbReference>
<dbReference type="Proteomes" id="UP001516400">
    <property type="component" value="Unassembled WGS sequence"/>
</dbReference>
<feature type="domain" description="Alpha/beta hydrolase fold-3" evidence="2">
    <location>
        <begin position="13"/>
        <end position="135"/>
    </location>
</feature>
<dbReference type="EMBL" id="JABFTP020000124">
    <property type="protein sequence ID" value="KAL3279824.1"/>
    <property type="molecule type" value="Genomic_DNA"/>
</dbReference>
<evidence type="ECO:0000313" key="4">
    <source>
        <dbReference type="Proteomes" id="UP001516400"/>
    </source>
</evidence>
<evidence type="ECO:0000259" key="2">
    <source>
        <dbReference type="Pfam" id="PF07859"/>
    </source>
</evidence>
<protein>
    <recommendedName>
        <fullName evidence="2">Alpha/beta hydrolase fold-3 domain-containing protein</fullName>
    </recommendedName>
</protein>
<dbReference type="InterPro" id="IPR050300">
    <property type="entry name" value="GDXG_lipolytic_enzyme"/>
</dbReference>